<dbReference type="SUPFAM" id="SSF54637">
    <property type="entry name" value="Thioesterase/thiol ester dehydrase-isomerase"/>
    <property type="match status" value="1"/>
</dbReference>
<proteinExistence type="predicted"/>
<dbReference type="Pfam" id="PF01575">
    <property type="entry name" value="MaoC_dehydratas"/>
    <property type="match status" value="1"/>
</dbReference>
<dbReference type="Gene3D" id="3.10.129.10">
    <property type="entry name" value="Hotdog Thioesterase"/>
    <property type="match status" value="1"/>
</dbReference>
<dbReference type="PANTHER" id="PTHR43664">
    <property type="entry name" value="MONOAMINE OXIDASE-RELATED"/>
    <property type="match status" value="1"/>
</dbReference>
<dbReference type="EMBL" id="UINC01061335">
    <property type="protein sequence ID" value="SVB86800.1"/>
    <property type="molecule type" value="Genomic_DNA"/>
</dbReference>
<dbReference type="InterPro" id="IPR029069">
    <property type="entry name" value="HotDog_dom_sf"/>
</dbReference>
<dbReference type="AlphaFoldDB" id="A0A382HHM6"/>
<reference evidence="2" key="1">
    <citation type="submission" date="2018-05" db="EMBL/GenBank/DDBJ databases">
        <authorList>
            <person name="Lanie J.A."/>
            <person name="Ng W.-L."/>
            <person name="Kazmierczak K.M."/>
            <person name="Andrzejewski T.M."/>
            <person name="Davidsen T.M."/>
            <person name="Wayne K.J."/>
            <person name="Tettelin H."/>
            <person name="Glass J.I."/>
            <person name="Rusch D."/>
            <person name="Podicherti R."/>
            <person name="Tsui H.-C.T."/>
            <person name="Winkler M.E."/>
        </authorList>
    </citation>
    <scope>NUCLEOTIDE SEQUENCE</scope>
</reference>
<protein>
    <recommendedName>
        <fullName evidence="1">MaoC-like domain-containing protein</fullName>
    </recommendedName>
</protein>
<name>A0A382HHM6_9ZZZZ</name>
<dbReference type="InterPro" id="IPR002539">
    <property type="entry name" value="MaoC-like_dom"/>
</dbReference>
<accession>A0A382HHM6</accession>
<evidence type="ECO:0000259" key="1">
    <source>
        <dbReference type="Pfam" id="PF01575"/>
    </source>
</evidence>
<evidence type="ECO:0000313" key="2">
    <source>
        <dbReference type="EMBL" id="SVB86800.1"/>
    </source>
</evidence>
<gene>
    <name evidence="2" type="ORF">METZ01_LOCUS239654</name>
</gene>
<dbReference type="InterPro" id="IPR052342">
    <property type="entry name" value="MCH/BMMD"/>
</dbReference>
<organism evidence="2">
    <name type="scientific">marine metagenome</name>
    <dbReference type="NCBI Taxonomy" id="408172"/>
    <lineage>
        <taxon>unclassified sequences</taxon>
        <taxon>metagenomes</taxon>
        <taxon>ecological metagenomes</taxon>
    </lineage>
</organism>
<sequence>MTLKANELKVGDSYQEEICNNLSRTQIVMYAGTSGDYNPLHSDEIFTTEIAGYPSVFAHGMLTMGMTGKMLTNYVGDGQLTYYGVRFTSQVWPGDTLTATATVTDIREEDGQQIADLDLSTTNEEGTEVIKGKASARLDA</sequence>
<dbReference type="PANTHER" id="PTHR43664:SF1">
    <property type="entry name" value="BETA-METHYLMALYL-COA DEHYDRATASE"/>
    <property type="match status" value="1"/>
</dbReference>
<feature type="domain" description="MaoC-like" evidence="1">
    <location>
        <begin position="10"/>
        <end position="112"/>
    </location>
</feature>